<evidence type="ECO:0000313" key="1">
    <source>
        <dbReference type="EMBL" id="KAI4369946.1"/>
    </source>
</evidence>
<dbReference type="Proteomes" id="UP001057402">
    <property type="component" value="Chromosome 5"/>
</dbReference>
<evidence type="ECO:0000313" key="2">
    <source>
        <dbReference type="Proteomes" id="UP001057402"/>
    </source>
</evidence>
<gene>
    <name evidence="1" type="ORF">MLD38_018337</name>
</gene>
<name>A0ACB9QSM5_9MYRT</name>
<reference evidence="2" key="1">
    <citation type="journal article" date="2023" name="Front. Plant Sci.">
        <title>Chromosomal-level genome assembly of Melastoma candidum provides insights into trichome evolution.</title>
        <authorList>
            <person name="Zhong Y."/>
            <person name="Wu W."/>
            <person name="Sun C."/>
            <person name="Zou P."/>
            <person name="Liu Y."/>
            <person name="Dai S."/>
            <person name="Zhou R."/>
        </authorList>
    </citation>
    <scope>NUCLEOTIDE SEQUENCE [LARGE SCALE GENOMIC DNA]</scope>
</reference>
<comment type="caution">
    <text evidence="1">The sequence shown here is derived from an EMBL/GenBank/DDBJ whole genome shotgun (WGS) entry which is preliminary data.</text>
</comment>
<accession>A0ACB9QSM5</accession>
<dbReference type="EMBL" id="CM042884">
    <property type="protein sequence ID" value="KAI4369946.1"/>
    <property type="molecule type" value="Genomic_DNA"/>
</dbReference>
<organism evidence="1 2">
    <name type="scientific">Melastoma candidum</name>
    <dbReference type="NCBI Taxonomy" id="119954"/>
    <lineage>
        <taxon>Eukaryota</taxon>
        <taxon>Viridiplantae</taxon>
        <taxon>Streptophyta</taxon>
        <taxon>Embryophyta</taxon>
        <taxon>Tracheophyta</taxon>
        <taxon>Spermatophyta</taxon>
        <taxon>Magnoliopsida</taxon>
        <taxon>eudicotyledons</taxon>
        <taxon>Gunneridae</taxon>
        <taxon>Pentapetalae</taxon>
        <taxon>rosids</taxon>
        <taxon>malvids</taxon>
        <taxon>Myrtales</taxon>
        <taxon>Melastomataceae</taxon>
        <taxon>Melastomatoideae</taxon>
        <taxon>Melastomateae</taxon>
        <taxon>Melastoma</taxon>
    </lineage>
</organism>
<sequence>MSNMGVFGKTIRIRNDIKGNLEVHCKSKDNDLGSITLPPKGEWGFTFQPNIWRTTLFFCDLWSDTSLTTTTLVVYDDKVKGYLCE</sequence>
<proteinExistence type="predicted"/>
<keyword evidence="2" id="KW-1185">Reference proteome</keyword>
<protein>
    <submittedName>
        <fullName evidence="1">Uncharacterized protein</fullName>
    </submittedName>
</protein>